<sequence length="507" mass="56767">MSAHSFLKNLLVSLLTIFPSHAPHSRSHLHLFGRISSPFHCFLISMDPNPTDFPILSHVLFLLNPTSHSPPQLQEPLLTQMPYLNHPKVLTALAQAIPDICKQKQSKLQKNLQENETHATVKGVVDRVQNENDLGEVAEADMHICKAAVRLEDMHEEYERQLRGVEDRLVKVYGSVVAELEEQELISEEVIGILKEADSGVVERVELCGRQLRFLPEAFGKLHGLIVLNLSHNLLEVLPDSIARLQKLEELDVSSNLLVSLPDSIGLLLNLKVLNISGNKINSLPETISRCSSLVELDASFNNLMCLPTNIGYGVANIERLSIQLNKIRFLPASICEMRSLRYLDVHFNELRGLPHAIGRLTNLEVLNLSGNFSDLTELPETIGDLMNLRELDLSNNQIRVLPDSFSELKNLRKLNLDQNPLIIPPVEIVNKGVEAVLEFMAKRLLDIRAGEQRRNMLEMDKQQAQTGWLAWGASLLNNFVSGVSQSFAGHAGDGKTSRDPWLDQQL</sequence>
<feature type="signal peptide" evidence="5">
    <location>
        <begin position="1"/>
        <end position="22"/>
    </location>
</feature>
<proteinExistence type="inferred from homology"/>
<keyword evidence="2" id="KW-0677">Repeat</keyword>
<dbReference type="GO" id="GO:0005737">
    <property type="term" value="C:cytoplasm"/>
    <property type="evidence" value="ECO:0007669"/>
    <property type="project" value="TreeGrafter"/>
</dbReference>
<dbReference type="Pfam" id="PF13855">
    <property type="entry name" value="LRR_8"/>
    <property type="match status" value="3"/>
</dbReference>
<dbReference type="Pfam" id="PF00560">
    <property type="entry name" value="LRR_1"/>
    <property type="match status" value="1"/>
</dbReference>
<evidence type="ECO:0000256" key="3">
    <source>
        <dbReference type="ARBA" id="ARBA00023786"/>
    </source>
</evidence>
<dbReference type="SMART" id="SM00369">
    <property type="entry name" value="LRR_TYP"/>
    <property type="match status" value="8"/>
</dbReference>
<comment type="function">
    <text evidence="4">Leucine-rich repeat protein that likely mediates protein interactions, possibly in the context of signal transduction.</text>
</comment>
<evidence type="ECO:0000313" key="7">
    <source>
        <dbReference type="Proteomes" id="UP000811246"/>
    </source>
</evidence>
<evidence type="ECO:0000256" key="5">
    <source>
        <dbReference type="SAM" id="SignalP"/>
    </source>
</evidence>
<name>A0A922JR72_CARIL</name>
<dbReference type="InterPro" id="IPR050216">
    <property type="entry name" value="LRR_domain-containing"/>
</dbReference>
<organism evidence="6 7">
    <name type="scientific">Carya illinoinensis</name>
    <name type="common">Pecan</name>
    <dbReference type="NCBI Taxonomy" id="32201"/>
    <lineage>
        <taxon>Eukaryota</taxon>
        <taxon>Viridiplantae</taxon>
        <taxon>Streptophyta</taxon>
        <taxon>Embryophyta</taxon>
        <taxon>Tracheophyta</taxon>
        <taxon>Spermatophyta</taxon>
        <taxon>Magnoliopsida</taxon>
        <taxon>eudicotyledons</taxon>
        <taxon>Gunneridae</taxon>
        <taxon>Pentapetalae</taxon>
        <taxon>rosids</taxon>
        <taxon>fabids</taxon>
        <taxon>Fagales</taxon>
        <taxon>Juglandaceae</taxon>
        <taxon>Carya</taxon>
    </lineage>
</organism>
<gene>
    <name evidence="6" type="ORF">I3842_05G177700</name>
</gene>
<dbReference type="PANTHER" id="PTHR48051:SF54">
    <property type="entry name" value="LEUCINE-RICH REPEAT-CONTAINING PROTEIN"/>
    <property type="match status" value="1"/>
</dbReference>
<feature type="chain" id="PRO_5037596957" description="Plant intracellular Ras-group-related LRR protein 3" evidence="5">
    <location>
        <begin position="23"/>
        <end position="507"/>
    </location>
</feature>
<dbReference type="InterPro" id="IPR003591">
    <property type="entry name" value="Leu-rich_rpt_typical-subtyp"/>
</dbReference>
<evidence type="ECO:0000313" key="6">
    <source>
        <dbReference type="EMBL" id="KAG6713934.1"/>
    </source>
</evidence>
<comment type="similarity">
    <text evidence="3">Belongs to the SHOC2 family.</text>
</comment>
<reference evidence="6" key="1">
    <citation type="submission" date="2021-01" db="EMBL/GenBank/DDBJ databases">
        <authorList>
            <person name="Lovell J.T."/>
            <person name="Bentley N."/>
            <person name="Bhattarai G."/>
            <person name="Jenkins J.W."/>
            <person name="Sreedasyam A."/>
            <person name="Alarcon Y."/>
            <person name="Bock C."/>
            <person name="Boston L."/>
            <person name="Carlson J."/>
            <person name="Cervantes K."/>
            <person name="Clermont K."/>
            <person name="Krom N."/>
            <person name="Kubenka K."/>
            <person name="Mamidi S."/>
            <person name="Mattison C."/>
            <person name="Monteros M."/>
            <person name="Pisani C."/>
            <person name="Plott C."/>
            <person name="Rajasekar S."/>
            <person name="Rhein H.S."/>
            <person name="Rohla C."/>
            <person name="Song M."/>
            <person name="Hilaire R.S."/>
            <person name="Shu S."/>
            <person name="Wells L."/>
            <person name="Wang X."/>
            <person name="Webber J."/>
            <person name="Heerema R.J."/>
            <person name="Klein P."/>
            <person name="Conner P."/>
            <person name="Grauke L."/>
            <person name="Grimwood J."/>
            <person name="Schmutz J."/>
            <person name="Randall J.J."/>
        </authorList>
    </citation>
    <scope>NUCLEOTIDE SEQUENCE</scope>
    <source>
        <tissue evidence="6">Leaf</tissue>
    </source>
</reference>
<evidence type="ECO:0008006" key="8">
    <source>
        <dbReference type="Google" id="ProtNLM"/>
    </source>
</evidence>
<dbReference type="PROSITE" id="PS51450">
    <property type="entry name" value="LRR"/>
    <property type="match status" value="3"/>
</dbReference>
<keyword evidence="5" id="KW-0732">Signal</keyword>
<accession>A0A922JR72</accession>
<dbReference type="CDD" id="cd22249">
    <property type="entry name" value="UDM1_RNF168_RNF169-like"/>
    <property type="match status" value="1"/>
</dbReference>
<dbReference type="SMART" id="SM00364">
    <property type="entry name" value="LRR_BAC"/>
    <property type="match status" value="8"/>
</dbReference>
<dbReference type="PANTHER" id="PTHR48051">
    <property type="match status" value="1"/>
</dbReference>
<evidence type="ECO:0000256" key="4">
    <source>
        <dbReference type="ARBA" id="ARBA00037519"/>
    </source>
</evidence>
<dbReference type="Proteomes" id="UP000811246">
    <property type="component" value="Chromosome 5"/>
</dbReference>
<evidence type="ECO:0000256" key="2">
    <source>
        <dbReference type="ARBA" id="ARBA00022737"/>
    </source>
</evidence>
<dbReference type="InterPro" id="IPR001611">
    <property type="entry name" value="Leu-rich_rpt"/>
</dbReference>
<dbReference type="AlphaFoldDB" id="A0A922JR72"/>
<keyword evidence="1" id="KW-0433">Leucine-rich repeat</keyword>
<dbReference type="EMBL" id="CM031829">
    <property type="protein sequence ID" value="KAG6713934.1"/>
    <property type="molecule type" value="Genomic_DNA"/>
</dbReference>
<comment type="caution">
    <text evidence="6">The sequence shown here is derived from an EMBL/GenBank/DDBJ whole genome shotgun (WGS) entry which is preliminary data.</text>
</comment>
<evidence type="ECO:0000256" key="1">
    <source>
        <dbReference type="ARBA" id="ARBA00022614"/>
    </source>
</evidence>
<protein>
    <recommendedName>
        <fullName evidence="8">Plant intracellular Ras-group-related LRR protein 3</fullName>
    </recommendedName>
</protein>
<dbReference type="FunFam" id="3.80.10.10:FF:000405">
    <property type="entry name" value="Plant intracellular Ras-group-related LRR protein 4"/>
    <property type="match status" value="1"/>
</dbReference>